<dbReference type="GO" id="GO:0003824">
    <property type="term" value="F:catalytic activity"/>
    <property type="evidence" value="ECO:0007669"/>
    <property type="project" value="InterPro"/>
</dbReference>
<dbReference type="PRINTS" id="PR00111">
    <property type="entry name" value="ABHYDROLASE"/>
</dbReference>
<dbReference type="InterPro" id="IPR029058">
    <property type="entry name" value="AB_hydrolase_fold"/>
</dbReference>
<sequence>MPTGVALAVTNGGYRPVGSSDILVGMTTVANFGGTSHHADLGGPVHWVDFGGPEDGPRVVLVHGLGGSHLNWVLLAPLLARRARVTAVDLAGHGLTHPEGRQTTVQANTRLLGRFLREVVREPAVLVGNSMGGLISLFQTAHDPEQVKGLVLVDPALPMVLGTRPDPAVLATFFLYSVPGLGERFLARSRTAPARAQVDRLLKLVCADPSGIPEELKLASEHLIGERAKVEGLDKAFLEAARSVVSALSKRGAYHAAMAKVRVPVFLMSGDRDRLVNVASARAAARRFPHWRYDELANVGHVPQLEVPEVVSERVLEWMDANRLTTSAS</sequence>
<dbReference type="PANTHER" id="PTHR46438:SF11">
    <property type="entry name" value="LIPASE-RELATED"/>
    <property type="match status" value="1"/>
</dbReference>
<dbReference type="PRINTS" id="PR00412">
    <property type="entry name" value="EPOXHYDRLASE"/>
</dbReference>
<dbReference type="SUPFAM" id="SSF53474">
    <property type="entry name" value="alpha/beta-Hydrolases"/>
    <property type="match status" value="1"/>
</dbReference>
<name>A0A1H9H1J7_9PSEU</name>
<evidence type="ECO:0000259" key="1">
    <source>
        <dbReference type="Pfam" id="PF00561"/>
    </source>
</evidence>
<dbReference type="InterPro" id="IPR000073">
    <property type="entry name" value="AB_hydrolase_1"/>
</dbReference>
<feature type="domain" description="AB hydrolase-1" evidence="1">
    <location>
        <begin position="57"/>
        <end position="306"/>
    </location>
</feature>
<proteinExistence type="predicted"/>
<dbReference type="STRING" id="65499.SAMN04488000_103359"/>
<reference evidence="3" key="1">
    <citation type="submission" date="2016-10" db="EMBL/GenBank/DDBJ databases">
        <authorList>
            <person name="Varghese N."/>
            <person name="Submissions S."/>
        </authorList>
    </citation>
    <scope>NUCLEOTIDE SEQUENCE [LARGE SCALE GENOMIC DNA]</scope>
    <source>
        <strain evidence="3">DSM 44437</strain>
    </source>
</reference>
<protein>
    <submittedName>
        <fullName evidence="2">Pimeloyl-ACP methyl ester carboxylesterase</fullName>
    </submittedName>
</protein>
<accession>A0A1H9H1J7</accession>
<gene>
    <name evidence="2" type="ORF">SAMN04488000_103359</name>
</gene>
<dbReference type="Pfam" id="PF00561">
    <property type="entry name" value="Abhydrolase_1"/>
    <property type="match status" value="1"/>
</dbReference>
<dbReference type="InterPro" id="IPR000639">
    <property type="entry name" value="Epox_hydrolase-like"/>
</dbReference>
<dbReference type="EMBL" id="FOFV01000003">
    <property type="protein sequence ID" value="SEQ56222.1"/>
    <property type="molecule type" value="Genomic_DNA"/>
</dbReference>
<dbReference type="Gene3D" id="3.40.50.1820">
    <property type="entry name" value="alpha/beta hydrolase"/>
    <property type="match status" value="1"/>
</dbReference>
<dbReference type="PANTHER" id="PTHR46438">
    <property type="entry name" value="ALPHA/BETA-HYDROLASES SUPERFAMILY PROTEIN"/>
    <property type="match status" value="1"/>
</dbReference>
<keyword evidence="3" id="KW-1185">Reference proteome</keyword>
<organism evidence="2 3">
    <name type="scientific">Lentzea albida</name>
    <dbReference type="NCBI Taxonomy" id="65499"/>
    <lineage>
        <taxon>Bacteria</taxon>
        <taxon>Bacillati</taxon>
        <taxon>Actinomycetota</taxon>
        <taxon>Actinomycetes</taxon>
        <taxon>Pseudonocardiales</taxon>
        <taxon>Pseudonocardiaceae</taxon>
        <taxon>Lentzea</taxon>
    </lineage>
</organism>
<dbReference type="AlphaFoldDB" id="A0A1H9H1J7"/>
<dbReference type="Proteomes" id="UP000199503">
    <property type="component" value="Unassembled WGS sequence"/>
</dbReference>
<evidence type="ECO:0000313" key="3">
    <source>
        <dbReference type="Proteomes" id="UP000199503"/>
    </source>
</evidence>
<evidence type="ECO:0000313" key="2">
    <source>
        <dbReference type="EMBL" id="SEQ56222.1"/>
    </source>
</evidence>